<feature type="region of interest" description="Disordered" evidence="1">
    <location>
        <begin position="34"/>
        <end position="89"/>
    </location>
</feature>
<proteinExistence type="predicted"/>
<sequence length="89" mass="9794">MRHDPCLATPGCLYLAPSTSRRCALAFPSCRPGNKMPGHNLSTRTKHGLKESKSFSSQRPLLGSARGHNYWRSAQRDARLPSEGFPIDG</sequence>
<dbReference type="Proteomes" id="UP000313359">
    <property type="component" value="Unassembled WGS sequence"/>
</dbReference>
<dbReference type="EMBL" id="ML122308">
    <property type="protein sequence ID" value="RPD54251.1"/>
    <property type="molecule type" value="Genomic_DNA"/>
</dbReference>
<gene>
    <name evidence="2" type="ORF">L227DRAFT_355422</name>
</gene>
<evidence type="ECO:0000313" key="3">
    <source>
        <dbReference type="Proteomes" id="UP000313359"/>
    </source>
</evidence>
<keyword evidence="3" id="KW-1185">Reference proteome</keyword>
<dbReference type="AlphaFoldDB" id="A0A5C2RST2"/>
<evidence type="ECO:0000256" key="1">
    <source>
        <dbReference type="SAM" id="MobiDB-lite"/>
    </source>
</evidence>
<name>A0A5C2RST2_9APHY</name>
<evidence type="ECO:0000313" key="2">
    <source>
        <dbReference type="EMBL" id="RPD54251.1"/>
    </source>
</evidence>
<protein>
    <submittedName>
        <fullName evidence="2">Uncharacterized protein</fullName>
    </submittedName>
</protein>
<organism evidence="2 3">
    <name type="scientific">Lentinus tigrinus ALCF2SS1-6</name>
    <dbReference type="NCBI Taxonomy" id="1328759"/>
    <lineage>
        <taxon>Eukaryota</taxon>
        <taxon>Fungi</taxon>
        <taxon>Dikarya</taxon>
        <taxon>Basidiomycota</taxon>
        <taxon>Agaricomycotina</taxon>
        <taxon>Agaricomycetes</taxon>
        <taxon>Polyporales</taxon>
        <taxon>Polyporaceae</taxon>
        <taxon>Lentinus</taxon>
    </lineage>
</organism>
<accession>A0A5C2RST2</accession>
<reference evidence="2" key="1">
    <citation type="journal article" date="2018" name="Genome Biol. Evol.">
        <title>Genomics and development of Lentinus tigrinus, a white-rot wood-decaying mushroom with dimorphic fruiting bodies.</title>
        <authorList>
            <person name="Wu B."/>
            <person name="Xu Z."/>
            <person name="Knudson A."/>
            <person name="Carlson A."/>
            <person name="Chen N."/>
            <person name="Kovaka S."/>
            <person name="LaButti K."/>
            <person name="Lipzen A."/>
            <person name="Pennachio C."/>
            <person name="Riley R."/>
            <person name="Schakwitz W."/>
            <person name="Umezawa K."/>
            <person name="Ohm R.A."/>
            <person name="Grigoriev I.V."/>
            <person name="Nagy L.G."/>
            <person name="Gibbons J."/>
            <person name="Hibbett D."/>
        </authorList>
    </citation>
    <scope>NUCLEOTIDE SEQUENCE [LARGE SCALE GENOMIC DNA]</scope>
    <source>
        <strain evidence="2">ALCF2SS1-6</strain>
    </source>
</reference>